<evidence type="ECO:0000313" key="1">
    <source>
        <dbReference type="EMBL" id="GGD20081.1"/>
    </source>
</evidence>
<name>A0A917DB49_9HYPH</name>
<gene>
    <name evidence="1" type="ORF">GCM10011335_23750</name>
</gene>
<protein>
    <submittedName>
        <fullName evidence="1">Uncharacterized protein</fullName>
    </submittedName>
</protein>
<reference evidence="1" key="2">
    <citation type="submission" date="2020-09" db="EMBL/GenBank/DDBJ databases">
        <authorList>
            <person name="Sun Q."/>
            <person name="Zhou Y."/>
        </authorList>
    </citation>
    <scope>NUCLEOTIDE SEQUENCE</scope>
    <source>
        <strain evidence="1">CGMCC 1.15493</strain>
    </source>
</reference>
<sequence>MSDTIMPGSGAEATTFVLSPPRREDWSQETVDELLAHLKSRLPELTFHVMIYTPMGADDVFSCVPLLNGPSYARDDGYMTMLRRPSEATFDLIASALDDFPPQPARATASATVAAESSLRLSRLGQRRQVH</sequence>
<dbReference type="EMBL" id="BMJJ01000005">
    <property type="protein sequence ID" value="GGD20081.1"/>
    <property type="molecule type" value="Genomic_DNA"/>
</dbReference>
<dbReference type="Proteomes" id="UP000613160">
    <property type="component" value="Unassembled WGS sequence"/>
</dbReference>
<reference evidence="1" key="1">
    <citation type="journal article" date="2014" name="Int. J. Syst. Evol. Microbiol.">
        <title>Complete genome sequence of Corynebacterium casei LMG S-19264T (=DSM 44701T), isolated from a smear-ripened cheese.</title>
        <authorList>
            <consortium name="US DOE Joint Genome Institute (JGI-PGF)"/>
            <person name="Walter F."/>
            <person name="Albersmeier A."/>
            <person name="Kalinowski J."/>
            <person name="Ruckert C."/>
        </authorList>
    </citation>
    <scope>NUCLEOTIDE SEQUENCE</scope>
    <source>
        <strain evidence="1">CGMCC 1.15493</strain>
    </source>
</reference>
<proteinExistence type="predicted"/>
<organism evidence="1 2">
    <name type="scientific">Aureimonas glaciei</name>
    <dbReference type="NCBI Taxonomy" id="1776957"/>
    <lineage>
        <taxon>Bacteria</taxon>
        <taxon>Pseudomonadati</taxon>
        <taxon>Pseudomonadota</taxon>
        <taxon>Alphaproteobacteria</taxon>
        <taxon>Hyphomicrobiales</taxon>
        <taxon>Aurantimonadaceae</taxon>
        <taxon>Aureimonas</taxon>
    </lineage>
</organism>
<accession>A0A917DB49</accession>
<dbReference type="AlphaFoldDB" id="A0A917DB49"/>
<comment type="caution">
    <text evidence="1">The sequence shown here is derived from an EMBL/GenBank/DDBJ whole genome shotgun (WGS) entry which is preliminary data.</text>
</comment>
<keyword evidence="2" id="KW-1185">Reference proteome</keyword>
<dbReference type="RefSeq" id="WP_188850837.1">
    <property type="nucleotide sequence ID" value="NZ_BMJJ01000005.1"/>
</dbReference>
<evidence type="ECO:0000313" key="2">
    <source>
        <dbReference type="Proteomes" id="UP000613160"/>
    </source>
</evidence>